<comment type="caution">
    <text evidence="1">The sequence shown here is derived from an EMBL/GenBank/DDBJ whole genome shotgun (WGS) entry which is preliminary data.</text>
</comment>
<gene>
    <name evidence="1" type="ORF">AMECASPLE_030101</name>
</gene>
<dbReference type="EMBL" id="JAHRIP010012939">
    <property type="protein sequence ID" value="MEQ2285272.1"/>
    <property type="molecule type" value="Genomic_DNA"/>
</dbReference>
<sequence length="76" mass="8907">MRMTSTVTGETREQEAFFSITIMQRLLDINYNYRSKLLMKGPTENLQPKPLHCPLWRINCSFSIIYLHPTLIPPLP</sequence>
<proteinExistence type="predicted"/>
<organism evidence="1 2">
    <name type="scientific">Ameca splendens</name>
    <dbReference type="NCBI Taxonomy" id="208324"/>
    <lineage>
        <taxon>Eukaryota</taxon>
        <taxon>Metazoa</taxon>
        <taxon>Chordata</taxon>
        <taxon>Craniata</taxon>
        <taxon>Vertebrata</taxon>
        <taxon>Euteleostomi</taxon>
        <taxon>Actinopterygii</taxon>
        <taxon>Neopterygii</taxon>
        <taxon>Teleostei</taxon>
        <taxon>Neoteleostei</taxon>
        <taxon>Acanthomorphata</taxon>
        <taxon>Ovalentaria</taxon>
        <taxon>Atherinomorphae</taxon>
        <taxon>Cyprinodontiformes</taxon>
        <taxon>Goodeidae</taxon>
        <taxon>Ameca</taxon>
    </lineage>
</organism>
<evidence type="ECO:0000313" key="1">
    <source>
        <dbReference type="EMBL" id="MEQ2285272.1"/>
    </source>
</evidence>
<protein>
    <submittedName>
        <fullName evidence="1">Uncharacterized protein</fullName>
    </submittedName>
</protein>
<keyword evidence="2" id="KW-1185">Reference proteome</keyword>
<accession>A0ABV0XV55</accession>
<evidence type="ECO:0000313" key="2">
    <source>
        <dbReference type="Proteomes" id="UP001469553"/>
    </source>
</evidence>
<name>A0ABV0XV55_9TELE</name>
<reference evidence="1 2" key="1">
    <citation type="submission" date="2021-06" db="EMBL/GenBank/DDBJ databases">
        <authorList>
            <person name="Palmer J.M."/>
        </authorList>
    </citation>
    <scope>NUCLEOTIDE SEQUENCE [LARGE SCALE GENOMIC DNA]</scope>
    <source>
        <strain evidence="1 2">AS_MEX2019</strain>
        <tissue evidence="1">Muscle</tissue>
    </source>
</reference>
<dbReference type="Proteomes" id="UP001469553">
    <property type="component" value="Unassembled WGS sequence"/>
</dbReference>